<dbReference type="RefSeq" id="WP_053549785.1">
    <property type="nucleotide sequence ID" value="NZ_CP010802.1"/>
</dbReference>
<proteinExistence type="predicted"/>
<organism evidence="1 2">
    <name type="scientific">Desulfuromonas soudanensis</name>
    <dbReference type="NCBI Taxonomy" id="1603606"/>
    <lineage>
        <taxon>Bacteria</taxon>
        <taxon>Pseudomonadati</taxon>
        <taxon>Thermodesulfobacteriota</taxon>
        <taxon>Desulfuromonadia</taxon>
        <taxon>Desulfuromonadales</taxon>
        <taxon>Desulfuromonadaceae</taxon>
        <taxon>Desulfuromonas</taxon>
    </lineage>
</organism>
<dbReference type="OrthoDB" id="27092at2"/>
<evidence type="ECO:0000313" key="1">
    <source>
        <dbReference type="EMBL" id="ALC15591.1"/>
    </source>
</evidence>
<name>A0A0M4CV72_9BACT</name>
<dbReference type="STRING" id="1603606.DSOUD_0804"/>
<dbReference type="PATRIC" id="fig|1603606.3.peg.884"/>
<dbReference type="Proteomes" id="UP000057158">
    <property type="component" value="Chromosome"/>
</dbReference>
<dbReference type="AlphaFoldDB" id="A0A0M4CV72"/>
<evidence type="ECO:0000313" key="2">
    <source>
        <dbReference type="Proteomes" id="UP000057158"/>
    </source>
</evidence>
<dbReference type="SUPFAM" id="SSF53474">
    <property type="entry name" value="alpha/beta-Hydrolases"/>
    <property type="match status" value="1"/>
</dbReference>
<keyword evidence="1" id="KW-0378">Hydrolase</keyword>
<gene>
    <name evidence="1" type="ORF">DSOUD_0804</name>
</gene>
<accession>A0A0M4CV72</accession>
<sequence>MEANLDGVAIEYEDGGCGPAVMVLHDDPSGSELRGHFIPLVQAGYRVILSNLGVSDGREQGRAAAAVALLNYLGVGRAVILGISRGGQVLLELMETYPGRVAAGSLVVSDETVLALRRSAGERGEDGNGMDAFRKARLSASSSFAAPVDRRILPAWVERIRVRVGGRRDLHSLLAAMDLPPLLAAEPSQDPPSAPVPTRSWRPIRTLNGHLAPLLDALFPRDEAPDEEILSDRT</sequence>
<reference evidence="1 2" key="1">
    <citation type="submission" date="2015-07" db="EMBL/GenBank/DDBJ databases">
        <title>Isolation and Genomic Characterization of a Novel Halophilic Metal-Reducing Deltaproteobacterium from the Deep Subsurface.</title>
        <authorList>
            <person name="Badalamenti J.P."/>
            <person name="Summers Z.M."/>
            <person name="Gralnick J.A."/>
            <person name="Bond D.R."/>
        </authorList>
    </citation>
    <scope>NUCLEOTIDE SEQUENCE [LARGE SCALE GENOMIC DNA]</scope>
    <source>
        <strain evidence="1 2">WTL</strain>
    </source>
</reference>
<keyword evidence="2" id="KW-1185">Reference proteome</keyword>
<dbReference type="InterPro" id="IPR029058">
    <property type="entry name" value="AB_hydrolase_fold"/>
</dbReference>
<dbReference type="Gene3D" id="3.40.50.1820">
    <property type="entry name" value="alpha/beta hydrolase"/>
    <property type="match status" value="1"/>
</dbReference>
<dbReference type="GO" id="GO:0016787">
    <property type="term" value="F:hydrolase activity"/>
    <property type="evidence" value="ECO:0007669"/>
    <property type="project" value="UniProtKB-KW"/>
</dbReference>
<dbReference type="KEGG" id="des:DSOUD_0804"/>
<protein>
    <submittedName>
        <fullName evidence="1">Alpha/beta hydrolase family protein</fullName>
    </submittedName>
</protein>
<dbReference type="EMBL" id="CP010802">
    <property type="protein sequence ID" value="ALC15591.1"/>
    <property type="molecule type" value="Genomic_DNA"/>
</dbReference>